<sequence length="555" mass="63737">MAKKKVSQPSQSHYDLKQSQTMPMANLTDDPSVQIQNLKRLNAVLVTETTQRRQQIESLQSELHRSVLASDTALAIHMENAVVSAFVENQVKEMNLRFDALLGEREHEVAVLKRELNDVAARLLSETTALSGERDELVHEAKRLEENLNRERKLREEAERLRFDSEELLSEKQRVILEQKMDRDSALKSSQESVMVIETLKEEIEAVTREKNEVEDLNNGREKKIVALELEVKELNECWKKEEEFMRAKILQLEGNLAVALQKEEEISFLLKEKKEMEKRVEILTVEKDGVRNALDVVQKELEVRQHELDEATRVKGEIEVVKGNLESEIVELQSKVDELLECCRKCKEENKQFVLQVESFRNAVDEVVLEKDDIKKGFDEEKKKVEKLQLLIAGAQEGAMRSDAELGELRSQRDKLVKKESMLECRVSALRKENDALQSMITEVQSESRDLSAKIEFWCNNSDKALAMLKATAAALVGEPMDRGEEVVSDENLVEEIQPYAQELNAIKKAFKNKEEMVDDMKQQLLSLNMSVVEAHKTRISGFHLHCIRLIHGE</sequence>
<protein>
    <submittedName>
        <fullName evidence="3">Uncharacterized protein</fullName>
    </submittedName>
</protein>
<evidence type="ECO:0000313" key="3">
    <source>
        <dbReference type="EMBL" id="RDX96402.1"/>
    </source>
</evidence>
<feature type="non-terminal residue" evidence="3">
    <location>
        <position position="1"/>
    </location>
</feature>
<keyword evidence="4" id="KW-1185">Reference proteome</keyword>
<name>A0A371H0R2_MUCPR</name>
<gene>
    <name evidence="3" type="ORF">CR513_20944</name>
</gene>
<feature type="region of interest" description="Disordered" evidence="2">
    <location>
        <begin position="1"/>
        <end position="26"/>
    </location>
</feature>
<feature type="coiled-coil region" evidence="1">
    <location>
        <begin position="323"/>
        <end position="350"/>
    </location>
</feature>
<comment type="caution">
    <text evidence="3">The sequence shown here is derived from an EMBL/GenBank/DDBJ whole genome shotgun (WGS) entry which is preliminary data.</text>
</comment>
<dbReference type="OrthoDB" id="689590at2759"/>
<evidence type="ECO:0000256" key="2">
    <source>
        <dbReference type="SAM" id="MobiDB-lite"/>
    </source>
</evidence>
<dbReference type="AlphaFoldDB" id="A0A371H0R2"/>
<proteinExistence type="predicted"/>
<dbReference type="STRING" id="157652.A0A371H0R2"/>
<feature type="compositionally biased region" description="Polar residues" evidence="2">
    <location>
        <begin position="7"/>
        <end position="26"/>
    </location>
</feature>
<accession>A0A371H0R2</accession>
<organism evidence="3 4">
    <name type="scientific">Mucuna pruriens</name>
    <name type="common">Velvet bean</name>
    <name type="synonym">Dolichos pruriens</name>
    <dbReference type="NCBI Taxonomy" id="157652"/>
    <lineage>
        <taxon>Eukaryota</taxon>
        <taxon>Viridiplantae</taxon>
        <taxon>Streptophyta</taxon>
        <taxon>Embryophyta</taxon>
        <taxon>Tracheophyta</taxon>
        <taxon>Spermatophyta</taxon>
        <taxon>Magnoliopsida</taxon>
        <taxon>eudicotyledons</taxon>
        <taxon>Gunneridae</taxon>
        <taxon>Pentapetalae</taxon>
        <taxon>rosids</taxon>
        <taxon>fabids</taxon>
        <taxon>Fabales</taxon>
        <taxon>Fabaceae</taxon>
        <taxon>Papilionoideae</taxon>
        <taxon>50 kb inversion clade</taxon>
        <taxon>NPAAA clade</taxon>
        <taxon>indigoferoid/millettioid clade</taxon>
        <taxon>Phaseoleae</taxon>
        <taxon>Mucuna</taxon>
    </lineage>
</organism>
<feature type="coiled-coil region" evidence="1">
    <location>
        <begin position="127"/>
        <end position="171"/>
    </location>
</feature>
<evidence type="ECO:0000313" key="4">
    <source>
        <dbReference type="Proteomes" id="UP000257109"/>
    </source>
</evidence>
<dbReference type="EMBL" id="QJKJ01003894">
    <property type="protein sequence ID" value="RDX96402.1"/>
    <property type="molecule type" value="Genomic_DNA"/>
</dbReference>
<keyword evidence="1" id="KW-0175">Coiled coil</keyword>
<feature type="coiled-coil region" evidence="1">
    <location>
        <begin position="260"/>
        <end position="294"/>
    </location>
</feature>
<reference evidence="3" key="1">
    <citation type="submission" date="2018-05" db="EMBL/GenBank/DDBJ databases">
        <title>Draft genome of Mucuna pruriens seed.</title>
        <authorList>
            <person name="Nnadi N.E."/>
            <person name="Vos R."/>
            <person name="Hasami M.H."/>
            <person name="Devisetty U.K."/>
            <person name="Aguiy J.C."/>
        </authorList>
    </citation>
    <scope>NUCLEOTIDE SEQUENCE [LARGE SCALE GENOMIC DNA]</scope>
    <source>
        <strain evidence="3">JCA_2017</strain>
    </source>
</reference>
<dbReference type="Proteomes" id="UP000257109">
    <property type="component" value="Unassembled WGS sequence"/>
</dbReference>
<evidence type="ECO:0000256" key="1">
    <source>
        <dbReference type="SAM" id="Coils"/>
    </source>
</evidence>
<dbReference type="Gene3D" id="1.10.287.1490">
    <property type="match status" value="1"/>
</dbReference>